<reference evidence="2 3" key="1">
    <citation type="submission" date="2023-07" db="EMBL/GenBank/DDBJ databases">
        <title>Comparative genomics of wheat-associated soil bacteria to identify genetic determinants of phenazine resistance.</title>
        <authorList>
            <person name="Mouncey N."/>
        </authorList>
    </citation>
    <scope>NUCLEOTIDE SEQUENCE [LARGE SCALE GENOMIC DNA]</scope>
    <source>
        <strain evidence="2 3">W4I11</strain>
    </source>
</reference>
<proteinExistence type="inferred from homology"/>
<dbReference type="SUPFAM" id="SSF47240">
    <property type="entry name" value="Ferritin-like"/>
    <property type="match status" value="1"/>
</dbReference>
<dbReference type="Gene3D" id="1.20.1260.10">
    <property type="match status" value="1"/>
</dbReference>
<dbReference type="Pfam" id="PF05067">
    <property type="entry name" value="Mn_catalase"/>
    <property type="match status" value="1"/>
</dbReference>
<dbReference type="InterPro" id="IPR007760">
    <property type="entry name" value="Mn_catalase"/>
</dbReference>
<keyword evidence="3" id="KW-1185">Reference proteome</keyword>
<evidence type="ECO:0000313" key="2">
    <source>
        <dbReference type="EMBL" id="MDQ0995185.1"/>
    </source>
</evidence>
<dbReference type="InterPro" id="IPR012347">
    <property type="entry name" value="Ferritin-like"/>
</dbReference>
<dbReference type="EMBL" id="JAUSZT010000002">
    <property type="protein sequence ID" value="MDQ0995185.1"/>
    <property type="molecule type" value="Genomic_DNA"/>
</dbReference>
<comment type="similarity">
    <text evidence="1">Belongs to the manganese catalase family.</text>
</comment>
<organism evidence="2 3">
    <name type="scientific">Phyllobacterium ifriqiyense</name>
    <dbReference type="NCBI Taxonomy" id="314238"/>
    <lineage>
        <taxon>Bacteria</taxon>
        <taxon>Pseudomonadati</taxon>
        <taxon>Pseudomonadota</taxon>
        <taxon>Alphaproteobacteria</taxon>
        <taxon>Hyphomicrobiales</taxon>
        <taxon>Phyllobacteriaceae</taxon>
        <taxon>Phyllobacterium</taxon>
    </lineage>
</organism>
<protein>
    <submittedName>
        <fullName evidence="2">Mn-containing catalase</fullName>
    </submittedName>
</protein>
<comment type="caution">
    <text evidence="2">The sequence shown here is derived from an EMBL/GenBank/DDBJ whole genome shotgun (WGS) entry which is preliminary data.</text>
</comment>
<name>A0ABU0S5I9_9HYPH</name>
<sequence>MNFRHLLSTRFAALPENSNGVPFCASHVYASGNLAADMMANVTAESSGRVLAVRLYNMTDDPGMKEMLSFLIARDTMHQ</sequence>
<dbReference type="Proteomes" id="UP001237780">
    <property type="component" value="Unassembled WGS sequence"/>
</dbReference>
<evidence type="ECO:0000313" key="3">
    <source>
        <dbReference type="Proteomes" id="UP001237780"/>
    </source>
</evidence>
<dbReference type="InterPro" id="IPR009078">
    <property type="entry name" value="Ferritin-like_SF"/>
</dbReference>
<evidence type="ECO:0000256" key="1">
    <source>
        <dbReference type="ARBA" id="ARBA00007644"/>
    </source>
</evidence>
<accession>A0ABU0S5I9</accession>
<gene>
    <name evidence="2" type="ORF">QFZ34_000362</name>
</gene>